<accession>A0ABU5RBU3</accession>
<gene>
    <name evidence="2" type="ORF">VA596_26525</name>
</gene>
<sequence>MKLRALAVVLAAAASLAVPATASAATPPSQSAAGWLARQLVGGDHLETVFGGTSFPDTGLTIDGIFAFASAGVADTAAGRATTYVASNLAGYIGDGVDESYAGATAKAALAAEVRGLDPAAFGGTDLPTRLRALLTPSGRFSDHSAFGDFSNAFSQSLALLALDRTPGGAPASAVTFLAGTQCADGGFPLDFGVTPCVSDTDSTAMAAQALQATGRRGKSQQGLTWLAGKQQAGGGISAGTGDPAVAPNTNTTGLAGQAFRAGLRLAAAQKAKTFLTGLQLGCAGIVANRGAIAYDATGYNADTVVRATTQGILGLGGRGLAQLTSAGSSAVEPVLACP</sequence>
<feature type="signal peptide" evidence="1">
    <location>
        <begin position="1"/>
        <end position="24"/>
    </location>
</feature>
<organism evidence="2 3">
    <name type="scientific">Amycolatopsis heterodermiae</name>
    <dbReference type="NCBI Taxonomy" id="3110235"/>
    <lineage>
        <taxon>Bacteria</taxon>
        <taxon>Bacillati</taxon>
        <taxon>Actinomycetota</taxon>
        <taxon>Actinomycetes</taxon>
        <taxon>Pseudonocardiales</taxon>
        <taxon>Pseudonocardiaceae</taxon>
        <taxon>Amycolatopsis</taxon>
    </lineage>
</organism>
<dbReference type="SUPFAM" id="SSF48239">
    <property type="entry name" value="Terpenoid cyclases/Protein prenyltransferases"/>
    <property type="match status" value="1"/>
</dbReference>
<comment type="caution">
    <text evidence="2">The sequence shown here is derived from an EMBL/GenBank/DDBJ whole genome shotgun (WGS) entry which is preliminary data.</text>
</comment>
<evidence type="ECO:0000313" key="3">
    <source>
        <dbReference type="Proteomes" id="UP001304298"/>
    </source>
</evidence>
<evidence type="ECO:0000256" key="1">
    <source>
        <dbReference type="SAM" id="SignalP"/>
    </source>
</evidence>
<dbReference type="Gene3D" id="1.50.10.20">
    <property type="match status" value="1"/>
</dbReference>
<name>A0ABU5RBU3_9PSEU</name>
<dbReference type="Proteomes" id="UP001304298">
    <property type="component" value="Unassembled WGS sequence"/>
</dbReference>
<dbReference type="RefSeq" id="WP_323330868.1">
    <property type="nucleotide sequence ID" value="NZ_JAYFSI010000006.1"/>
</dbReference>
<keyword evidence="3" id="KW-1185">Reference proteome</keyword>
<proteinExistence type="predicted"/>
<dbReference type="InterPro" id="IPR008930">
    <property type="entry name" value="Terpenoid_cyclase/PrenylTrfase"/>
</dbReference>
<protein>
    <submittedName>
        <fullName evidence="2">Prenyltransferase/squalene oxidase repeat-containing protein</fullName>
    </submittedName>
</protein>
<reference evidence="2 3" key="1">
    <citation type="submission" date="2023-12" db="EMBL/GenBank/DDBJ databases">
        <title>Amycolatopsis sp. V23-08.</title>
        <authorList>
            <person name="Somphong A."/>
        </authorList>
    </citation>
    <scope>NUCLEOTIDE SEQUENCE [LARGE SCALE GENOMIC DNA]</scope>
    <source>
        <strain evidence="2 3">V23-08</strain>
    </source>
</reference>
<dbReference type="EMBL" id="JAYFSI010000006">
    <property type="protein sequence ID" value="MEA5363114.1"/>
    <property type="molecule type" value="Genomic_DNA"/>
</dbReference>
<keyword evidence="1" id="KW-0732">Signal</keyword>
<feature type="chain" id="PRO_5046984212" evidence="1">
    <location>
        <begin position="25"/>
        <end position="339"/>
    </location>
</feature>
<evidence type="ECO:0000313" key="2">
    <source>
        <dbReference type="EMBL" id="MEA5363114.1"/>
    </source>
</evidence>